<dbReference type="FunFam" id="3.30.200.20:FF:000142">
    <property type="entry name" value="Cysteine-rich receptor-like protein kinase 10"/>
    <property type="match status" value="1"/>
</dbReference>
<dbReference type="AlphaFoldDB" id="A0A2K2DP75"/>
<dbReference type="GO" id="GO:0004674">
    <property type="term" value="F:protein serine/threonine kinase activity"/>
    <property type="evidence" value="ECO:0007669"/>
    <property type="project" value="UniProtKB-KW"/>
</dbReference>
<keyword evidence="4 14" id="KW-0812">Transmembrane</keyword>
<feature type="chain" id="PRO_5036319258" description="Protein kinase domain-containing protein" evidence="15">
    <location>
        <begin position="21"/>
        <end position="549"/>
    </location>
</feature>
<feature type="domain" description="Gnk2-homologous" evidence="17">
    <location>
        <begin position="114"/>
        <end position="223"/>
    </location>
</feature>
<keyword evidence="6" id="KW-0677">Repeat</keyword>
<dbReference type="Gene3D" id="1.10.510.10">
    <property type="entry name" value="Transferase(Phosphotransferase) domain 1"/>
    <property type="match status" value="1"/>
</dbReference>
<dbReference type="EnsemblPlants" id="PNT76081">
    <property type="protein sequence ID" value="PNT76081"/>
    <property type="gene ID" value="BRADI_1g43887v3"/>
</dbReference>
<gene>
    <name evidence="18" type="ORF">BRADI_1g43887v3</name>
</gene>
<evidence type="ECO:0000256" key="14">
    <source>
        <dbReference type="SAM" id="Phobius"/>
    </source>
</evidence>
<keyword evidence="9 13" id="KW-0067">ATP-binding</keyword>
<comment type="subcellular location">
    <subcellularLocation>
        <location evidence="1">Membrane</location>
        <topology evidence="1">Single-pass membrane protein</topology>
    </subcellularLocation>
</comment>
<feature type="signal peptide" evidence="15">
    <location>
        <begin position="1"/>
        <end position="20"/>
    </location>
</feature>
<dbReference type="InterPro" id="IPR017441">
    <property type="entry name" value="Protein_kinase_ATP_BS"/>
</dbReference>
<dbReference type="GO" id="GO:0016020">
    <property type="term" value="C:membrane"/>
    <property type="evidence" value="ECO:0007669"/>
    <property type="project" value="UniProtKB-SubCell"/>
</dbReference>
<dbReference type="PANTHER" id="PTHR27002">
    <property type="entry name" value="RECEPTOR-LIKE SERINE/THREONINE-PROTEIN KINASE SD1-8"/>
    <property type="match status" value="1"/>
</dbReference>
<evidence type="ECO:0000256" key="7">
    <source>
        <dbReference type="ARBA" id="ARBA00022741"/>
    </source>
</evidence>
<evidence type="ECO:0000256" key="5">
    <source>
        <dbReference type="ARBA" id="ARBA00022729"/>
    </source>
</evidence>
<protein>
    <recommendedName>
        <fullName evidence="21">Protein kinase domain-containing protein</fullName>
    </recommendedName>
</protein>
<evidence type="ECO:0000256" key="10">
    <source>
        <dbReference type="ARBA" id="ARBA00022989"/>
    </source>
</evidence>
<feature type="binding site" evidence="13">
    <location>
        <position position="357"/>
    </location>
    <ligand>
        <name>ATP</name>
        <dbReference type="ChEBI" id="CHEBI:30616"/>
    </ligand>
</feature>
<reference evidence="18" key="2">
    <citation type="submission" date="2017-06" db="EMBL/GenBank/DDBJ databases">
        <title>WGS assembly of Brachypodium distachyon.</title>
        <authorList>
            <consortium name="The International Brachypodium Initiative"/>
            <person name="Lucas S."/>
            <person name="Harmon-Smith M."/>
            <person name="Lail K."/>
            <person name="Tice H."/>
            <person name="Grimwood J."/>
            <person name="Bruce D."/>
            <person name="Barry K."/>
            <person name="Shu S."/>
            <person name="Lindquist E."/>
            <person name="Wang M."/>
            <person name="Pitluck S."/>
            <person name="Vogel J.P."/>
            <person name="Garvin D.F."/>
            <person name="Mockler T.C."/>
            <person name="Schmutz J."/>
            <person name="Rokhsar D."/>
            <person name="Bevan M.W."/>
        </authorList>
    </citation>
    <scope>NUCLEOTIDE SEQUENCE</scope>
    <source>
        <strain evidence="18">Bd21</strain>
    </source>
</reference>
<dbReference type="ExpressionAtlas" id="A0A2K2DP75">
    <property type="expression patterns" value="baseline"/>
</dbReference>
<reference evidence="19" key="3">
    <citation type="submission" date="2018-08" db="UniProtKB">
        <authorList>
            <consortium name="EnsemblPlants"/>
        </authorList>
    </citation>
    <scope>IDENTIFICATION</scope>
    <source>
        <strain evidence="19">cv. Bd21</strain>
    </source>
</reference>
<evidence type="ECO:0000256" key="4">
    <source>
        <dbReference type="ARBA" id="ARBA00022692"/>
    </source>
</evidence>
<evidence type="ECO:0000256" key="2">
    <source>
        <dbReference type="ARBA" id="ARBA00022527"/>
    </source>
</evidence>
<dbReference type="PANTHER" id="PTHR27002:SF931">
    <property type="entry name" value="CYSTEINE-RICH RECEPTOR-LIKE PROTEIN KINASE 10"/>
    <property type="match status" value="1"/>
</dbReference>
<dbReference type="InterPro" id="IPR002902">
    <property type="entry name" value="GNK2"/>
</dbReference>
<organism evidence="18">
    <name type="scientific">Brachypodium distachyon</name>
    <name type="common">Purple false brome</name>
    <name type="synonym">Trachynia distachya</name>
    <dbReference type="NCBI Taxonomy" id="15368"/>
    <lineage>
        <taxon>Eukaryota</taxon>
        <taxon>Viridiplantae</taxon>
        <taxon>Streptophyta</taxon>
        <taxon>Embryophyta</taxon>
        <taxon>Tracheophyta</taxon>
        <taxon>Spermatophyta</taxon>
        <taxon>Magnoliopsida</taxon>
        <taxon>Liliopsida</taxon>
        <taxon>Poales</taxon>
        <taxon>Poaceae</taxon>
        <taxon>BOP clade</taxon>
        <taxon>Pooideae</taxon>
        <taxon>Stipodae</taxon>
        <taxon>Brachypodieae</taxon>
        <taxon>Brachypodium</taxon>
    </lineage>
</organism>
<evidence type="ECO:0000259" key="17">
    <source>
        <dbReference type="PROSITE" id="PS51473"/>
    </source>
</evidence>
<dbReference type="Gene3D" id="3.30.200.20">
    <property type="entry name" value="Phosphorylase Kinase, domain 1"/>
    <property type="match status" value="1"/>
</dbReference>
<evidence type="ECO:0000256" key="13">
    <source>
        <dbReference type="PROSITE-ProRule" id="PRU10141"/>
    </source>
</evidence>
<keyword evidence="11 14" id="KW-0472">Membrane</keyword>
<dbReference type="OrthoDB" id="617804at2759"/>
<evidence type="ECO:0000256" key="6">
    <source>
        <dbReference type="ARBA" id="ARBA00022737"/>
    </source>
</evidence>
<evidence type="ECO:0000256" key="9">
    <source>
        <dbReference type="ARBA" id="ARBA00022840"/>
    </source>
</evidence>
<keyword evidence="10 14" id="KW-1133">Transmembrane helix</keyword>
<evidence type="ECO:0008006" key="21">
    <source>
        <dbReference type="Google" id="ProtNLM"/>
    </source>
</evidence>
<dbReference type="InterPro" id="IPR000719">
    <property type="entry name" value="Prot_kinase_dom"/>
</dbReference>
<evidence type="ECO:0000256" key="3">
    <source>
        <dbReference type="ARBA" id="ARBA00022679"/>
    </source>
</evidence>
<evidence type="ECO:0000256" key="15">
    <source>
        <dbReference type="SAM" id="SignalP"/>
    </source>
</evidence>
<reference evidence="18 19" key="1">
    <citation type="journal article" date="2010" name="Nature">
        <title>Genome sequencing and analysis of the model grass Brachypodium distachyon.</title>
        <authorList>
            <consortium name="International Brachypodium Initiative"/>
        </authorList>
    </citation>
    <scope>NUCLEOTIDE SEQUENCE [LARGE SCALE GENOMIC DNA]</scope>
    <source>
        <strain evidence="18 19">Bd21</strain>
    </source>
</reference>
<accession>A0A2K2DP75</accession>
<dbReference type="CDD" id="cd23509">
    <property type="entry name" value="Gnk2-like"/>
    <property type="match status" value="2"/>
</dbReference>
<keyword evidence="2" id="KW-0723">Serine/threonine-protein kinase</keyword>
<keyword evidence="12" id="KW-0325">Glycoprotein</keyword>
<name>A0A2K2DP75_BRADI</name>
<evidence type="ECO:0000256" key="12">
    <source>
        <dbReference type="ARBA" id="ARBA00023180"/>
    </source>
</evidence>
<proteinExistence type="predicted"/>
<sequence>MVCVLLPLSSLLLLMPLSSTATSQLFAAATAGQAGPNAVHALALCRGDFANDTACRDCVAASFQDAQRTCPYHKTAAVYYDYDDNSQKPGCLLGFSSENAFLSPAASITGNGTLFESWTSQQQQNISGADAFAADVQELLNGTAHDAAAATNRRFATAIMDSVSGGGGIRRTLYSLAQCTPDLSAGDCLACLQRIVGMVDAAKSGGGRVLLLRCNIRFEAFMFFDQPMRRIIPSSRAPPVPAPTGNRHGIQPWVIAISVAASVALIASCFIVYCRRLRTRHRKGKLRLPEMRHAHGMQGGDELVWEMEVDFSDFSVFDYHQILEATGDFSQENKLGEGGFGSVYKGRFPEGMEVAVKRLASHSGQGFMEFKNEVELIAKLQHRNLVRLLGCCSQGEEKILVYEYLPNKSLDFFIFDVFSFGVLILEILSGKRNSGSHHCGPFINLLGYAWQLWEEGRWIELVDASLLPKFHSMEMMRCSNIALLCVQENAVDRPTMMEVVAMLSSKTMILRKPKHPAYFNLLRVGNEEASIATQSYSVNDVTMSIATAR</sequence>
<keyword evidence="20" id="KW-1185">Reference proteome</keyword>
<dbReference type="Gene3D" id="3.30.430.20">
    <property type="entry name" value="Gnk2 domain, C-X8-C-X2-C motif"/>
    <property type="match status" value="2"/>
</dbReference>
<dbReference type="Gramene" id="PNT76081">
    <property type="protein sequence ID" value="PNT76081"/>
    <property type="gene ID" value="BRADI_1g43887v3"/>
</dbReference>
<dbReference type="Proteomes" id="UP000008810">
    <property type="component" value="Chromosome 1"/>
</dbReference>
<evidence type="ECO:0000313" key="19">
    <source>
        <dbReference type="EnsemblPlants" id="PNT76081"/>
    </source>
</evidence>
<keyword evidence="7 13" id="KW-0547">Nucleotide-binding</keyword>
<keyword evidence="3" id="KW-0808">Transferase</keyword>
<dbReference type="Pfam" id="PF01657">
    <property type="entry name" value="Stress-antifung"/>
    <property type="match status" value="2"/>
</dbReference>
<feature type="domain" description="Gnk2-homologous" evidence="17">
    <location>
        <begin position="1"/>
        <end position="100"/>
    </location>
</feature>
<dbReference type="PROSITE" id="PS50011">
    <property type="entry name" value="PROTEIN_KINASE_DOM"/>
    <property type="match status" value="1"/>
</dbReference>
<dbReference type="InterPro" id="IPR011009">
    <property type="entry name" value="Kinase-like_dom_sf"/>
</dbReference>
<dbReference type="SUPFAM" id="SSF56112">
    <property type="entry name" value="Protein kinase-like (PK-like)"/>
    <property type="match status" value="1"/>
</dbReference>
<dbReference type="InterPro" id="IPR038408">
    <property type="entry name" value="GNK2_sf"/>
</dbReference>
<keyword evidence="8" id="KW-0418">Kinase</keyword>
<feature type="domain" description="Protein kinase" evidence="16">
    <location>
        <begin position="329"/>
        <end position="549"/>
    </location>
</feature>
<evidence type="ECO:0000259" key="16">
    <source>
        <dbReference type="PROSITE" id="PS50011"/>
    </source>
</evidence>
<evidence type="ECO:0000313" key="20">
    <source>
        <dbReference type="Proteomes" id="UP000008810"/>
    </source>
</evidence>
<dbReference type="EMBL" id="CM000880">
    <property type="protein sequence ID" value="PNT76081.1"/>
    <property type="molecule type" value="Genomic_DNA"/>
</dbReference>
<feature type="transmembrane region" description="Helical" evidence="14">
    <location>
        <begin position="253"/>
        <end position="273"/>
    </location>
</feature>
<dbReference type="PROSITE" id="PS51473">
    <property type="entry name" value="GNK2"/>
    <property type="match status" value="2"/>
</dbReference>
<evidence type="ECO:0000256" key="1">
    <source>
        <dbReference type="ARBA" id="ARBA00004167"/>
    </source>
</evidence>
<dbReference type="Pfam" id="PF07714">
    <property type="entry name" value="PK_Tyr_Ser-Thr"/>
    <property type="match status" value="1"/>
</dbReference>
<dbReference type="GO" id="GO:0005524">
    <property type="term" value="F:ATP binding"/>
    <property type="evidence" value="ECO:0007669"/>
    <property type="project" value="UniProtKB-UniRule"/>
</dbReference>
<evidence type="ECO:0000256" key="11">
    <source>
        <dbReference type="ARBA" id="ARBA00023136"/>
    </source>
</evidence>
<evidence type="ECO:0000313" key="18">
    <source>
        <dbReference type="EMBL" id="PNT76081.1"/>
    </source>
</evidence>
<dbReference type="InterPro" id="IPR001245">
    <property type="entry name" value="Ser-Thr/Tyr_kinase_cat_dom"/>
</dbReference>
<evidence type="ECO:0000256" key="8">
    <source>
        <dbReference type="ARBA" id="ARBA00022777"/>
    </source>
</evidence>
<keyword evidence="5 15" id="KW-0732">Signal</keyword>
<dbReference type="PROSITE" id="PS00107">
    <property type="entry name" value="PROTEIN_KINASE_ATP"/>
    <property type="match status" value="1"/>
</dbReference>